<evidence type="ECO:0000313" key="2">
    <source>
        <dbReference type="EMBL" id="GHP11002.1"/>
    </source>
</evidence>
<dbReference type="OrthoDB" id="538085at2759"/>
<feature type="compositionally biased region" description="Low complexity" evidence="1">
    <location>
        <begin position="194"/>
        <end position="204"/>
    </location>
</feature>
<keyword evidence="3" id="KW-1185">Reference proteome</keyword>
<gene>
    <name evidence="2" type="ORF">PPROV_000973200</name>
</gene>
<dbReference type="Proteomes" id="UP000660262">
    <property type="component" value="Unassembled WGS sequence"/>
</dbReference>
<protein>
    <submittedName>
        <fullName evidence="2">Uncharacterized protein</fullName>
    </submittedName>
</protein>
<evidence type="ECO:0000313" key="3">
    <source>
        <dbReference type="Proteomes" id="UP000660262"/>
    </source>
</evidence>
<feature type="region of interest" description="Disordered" evidence="1">
    <location>
        <begin position="176"/>
        <end position="228"/>
    </location>
</feature>
<organism evidence="2 3">
    <name type="scientific">Pycnococcus provasolii</name>
    <dbReference type="NCBI Taxonomy" id="41880"/>
    <lineage>
        <taxon>Eukaryota</taxon>
        <taxon>Viridiplantae</taxon>
        <taxon>Chlorophyta</taxon>
        <taxon>Pseudoscourfieldiophyceae</taxon>
        <taxon>Pseudoscourfieldiales</taxon>
        <taxon>Pycnococcaceae</taxon>
        <taxon>Pycnococcus</taxon>
    </lineage>
</organism>
<name>A0A830HV65_9CHLO</name>
<reference evidence="2" key="1">
    <citation type="submission" date="2020-10" db="EMBL/GenBank/DDBJ databases">
        <title>Unveiling of a novel bifunctional photoreceptor, Dualchrome1, isolated from a cosmopolitan green alga.</title>
        <authorList>
            <person name="Suzuki S."/>
            <person name="Kawachi M."/>
        </authorList>
    </citation>
    <scope>NUCLEOTIDE SEQUENCE</scope>
    <source>
        <strain evidence="2">NIES 2893</strain>
    </source>
</reference>
<accession>A0A830HV65</accession>
<sequence>MLASTRIGTCATRRAPNFCANNKRRARLPNTRAASAIRARWTVDVKFGRRQDAVSLLREWAQNVALKATPPPSNVALLAAAIGVPEARVEMELTFASLAELDSFWRTSPADVQKDWARRFADVVVEGSSSWCIVSELPSVTTNAAGSAGNQIQVSDPETESAIAEMERLGGVLLTAEAESSSSAPPPPPPPVAPSASSTPSTPTLDVDIGYGGENINWNKGDKMPRIL</sequence>
<dbReference type="EMBL" id="BNJQ01000032">
    <property type="protein sequence ID" value="GHP11002.1"/>
    <property type="molecule type" value="Genomic_DNA"/>
</dbReference>
<dbReference type="AlphaFoldDB" id="A0A830HV65"/>
<evidence type="ECO:0000256" key="1">
    <source>
        <dbReference type="SAM" id="MobiDB-lite"/>
    </source>
</evidence>
<feature type="compositionally biased region" description="Pro residues" evidence="1">
    <location>
        <begin position="184"/>
        <end position="193"/>
    </location>
</feature>
<comment type="caution">
    <text evidence="2">The sequence shown here is derived from an EMBL/GenBank/DDBJ whole genome shotgun (WGS) entry which is preliminary data.</text>
</comment>
<proteinExistence type="predicted"/>